<dbReference type="Gene3D" id="3.10.129.10">
    <property type="entry name" value="Hotdog Thioesterase"/>
    <property type="match status" value="1"/>
</dbReference>
<evidence type="ECO:0000313" key="4">
    <source>
        <dbReference type="EMBL" id="GGB11952.1"/>
    </source>
</evidence>
<dbReference type="SUPFAM" id="SSF53720">
    <property type="entry name" value="ALDH-like"/>
    <property type="match status" value="1"/>
</dbReference>
<dbReference type="SUPFAM" id="SSF54637">
    <property type="entry name" value="Thioesterase/thiol ester dehydrase-isomerase"/>
    <property type="match status" value="1"/>
</dbReference>
<sequence>MPKLGNFVTGSWITGDGDGQPLFNAATGDIIAHASTKGLDFAAILDYARKTGNPALRRMTFPQRGLMLRALALHLREHLDAFYRISYLTGATRADSWIDLEGGIGNLFSYASLRRKFPDETFCLDGEGLSLGKGGTFMGQHILVPKEGAAIHINAFNFPVWGMLEKIAVNLLAGVPAVVKPATVTSFLTEAVVREIIASDILPPGALQLLCGNASGLLDHVTAQDVVTFTGSASTGLQLKAHPRVLQESTPFNMEADSLNCLVLGEDVEPGMPEWDLFVKELRKEMTVKAGQKCTAVRRIFVPENKLEEARKAIIKALAQTPIGNPENEKVRMGPLAGQSQREEVRAQVTKLLASSQLIYGSLDSVELIEGDAARGAFLSPLLLLNEKPFNTEEPHNIEAFGPVSTLMPYKDNDAAIELSKKGKGSLCSTIVTADPDIARIYTLGAATHHGRILILNNECAKESTGHGSPLPLLVHGGPGRAGGGEEMGGIRGVKHYMQRVAVQGSPTMITHLTHQYQPHAKQTLDEKHPFRKYFDELQVGDTVITHKRTVTEADIVNFANVSWDHFYAHTDHTSLEGTLFEKPVAHGYFILSAAAGLFVDAGKGPVMLNYGLEECRFLKPVYAGSTIGVRLTCKEKIAQEKKEENDIPRGIVKWYVDVYDETGESVAIATILTMVQRKP</sequence>
<accession>A0A8J2UFY8</accession>
<dbReference type="Gene3D" id="3.40.605.10">
    <property type="entry name" value="Aldehyde Dehydrogenase, Chain A, domain 1"/>
    <property type="match status" value="1"/>
</dbReference>
<comment type="caution">
    <text evidence="4">The sequence shown here is derived from an EMBL/GenBank/DDBJ whole genome shotgun (WGS) entry which is preliminary data.</text>
</comment>
<dbReference type="InterPro" id="IPR016163">
    <property type="entry name" value="Ald_DH_C"/>
</dbReference>
<dbReference type="GO" id="GO:0016620">
    <property type="term" value="F:oxidoreductase activity, acting on the aldehyde or oxo group of donors, NAD or NADP as acceptor"/>
    <property type="evidence" value="ECO:0007669"/>
    <property type="project" value="InterPro"/>
</dbReference>
<evidence type="ECO:0000256" key="1">
    <source>
        <dbReference type="ARBA" id="ARBA00023002"/>
    </source>
</evidence>
<dbReference type="AlphaFoldDB" id="A0A8J2UFY8"/>
<dbReference type="InterPro" id="IPR029069">
    <property type="entry name" value="HotDog_dom_sf"/>
</dbReference>
<dbReference type="InterPro" id="IPR002539">
    <property type="entry name" value="MaoC-like_dom"/>
</dbReference>
<reference evidence="4" key="1">
    <citation type="journal article" date="2014" name="Int. J. Syst. Evol. Microbiol.">
        <title>Complete genome sequence of Corynebacterium casei LMG S-19264T (=DSM 44701T), isolated from a smear-ripened cheese.</title>
        <authorList>
            <consortium name="US DOE Joint Genome Institute (JGI-PGF)"/>
            <person name="Walter F."/>
            <person name="Albersmeier A."/>
            <person name="Kalinowski J."/>
            <person name="Ruckert C."/>
        </authorList>
    </citation>
    <scope>NUCLEOTIDE SEQUENCE</scope>
    <source>
        <strain evidence="4">CGMCC 1.15448</strain>
    </source>
</reference>
<proteinExistence type="predicted"/>
<dbReference type="RefSeq" id="WP_188934907.1">
    <property type="nucleotide sequence ID" value="NZ_BMJC01000004.1"/>
</dbReference>
<feature type="domain" description="Aldehyde dehydrogenase" evidence="2">
    <location>
        <begin position="12"/>
        <end position="500"/>
    </location>
</feature>
<dbReference type="InterPro" id="IPR015590">
    <property type="entry name" value="Aldehyde_DH_dom"/>
</dbReference>
<dbReference type="PANTHER" id="PTHR43111">
    <property type="entry name" value="ALDEHYDE DEHYDROGENASE B-RELATED"/>
    <property type="match status" value="1"/>
</dbReference>
<dbReference type="NCBIfam" id="TIGR02278">
    <property type="entry name" value="PaaN-DH"/>
    <property type="match status" value="1"/>
</dbReference>
<evidence type="ECO:0000313" key="5">
    <source>
        <dbReference type="Proteomes" id="UP000607559"/>
    </source>
</evidence>
<gene>
    <name evidence="4" type="ORF">GCM10011511_39430</name>
</gene>
<name>A0A8J2UFY8_9BACT</name>
<keyword evidence="1" id="KW-0560">Oxidoreductase</keyword>
<keyword evidence="5" id="KW-1185">Reference proteome</keyword>
<dbReference type="Pfam" id="PF00171">
    <property type="entry name" value="Aldedh"/>
    <property type="match status" value="1"/>
</dbReference>
<dbReference type="InterPro" id="IPR016162">
    <property type="entry name" value="Ald_DH_N"/>
</dbReference>
<dbReference type="Pfam" id="PF01575">
    <property type="entry name" value="MaoC_dehydratas"/>
    <property type="match status" value="1"/>
</dbReference>
<protein>
    <submittedName>
        <fullName evidence="4">Bifunctional aldehyde dehydrogenase/enoyl-CoA hydratase</fullName>
    </submittedName>
</protein>
<dbReference type="Proteomes" id="UP000607559">
    <property type="component" value="Unassembled WGS sequence"/>
</dbReference>
<feature type="domain" description="MaoC-like" evidence="3">
    <location>
        <begin position="540"/>
        <end position="643"/>
    </location>
</feature>
<dbReference type="CDD" id="cd07128">
    <property type="entry name" value="ALDH_MaoC-N"/>
    <property type="match status" value="1"/>
</dbReference>
<reference evidence="4" key="2">
    <citation type="submission" date="2020-09" db="EMBL/GenBank/DDBJ databases">
        <authorList>
            <person name="Sun Q."/>
            <person name="Zhou Y."/>
        </authorList>
    </citation>
    <scope>NUCLEOTIDE SEQUENCE</scope>
    <source>
        <strain evidence="4">CGMCC 1.15448</strain>
    </source>
</reference>
<dbReference type="InterPro" id="IPR011966">
    <property type="entry name" value="PaaN-DH"/>
</dbReference>
<dbReference type="PANTHER" id="PTHR43111:SF1">
    <property type="entry name" value="ALDEHYDE DEHYDROGENASE B-RELATED"/>
    <property type="match status" value="1"/>
</dbReference>
<dbReference type="EMBL" id="BMJC01000004">
    <property type="protein sequence ID" value="GGB11952.1"/>
    <property type="molecule type" value="Genomic_DNA"/>
</dbReference>
<dbReference type="NCBIfam" id="NF008868">
    <property type="entry name" value="PRK11903.1"/>
    <property type="match status" value="1"/>
</dbReference>
<dbReference type="Gene3D" id="3.40.309.10">
    <property type="entry name" value="Aldehyde Dehydrogenase, Chain A, domain 2"/>
    <property type="match status" value="1"/>
</dbReference>
<organism evidence="4 5">
    <name type="scientific">Puia dinghuensis</name>
    <dbReference type="NCBI Taxonomy" id="1792502"/>
    <lineage>
        <taxon>Bacteria</taxon>
        <taxon>Pseudomonadati</taxon>
        <taxon>Bacteroidota</taxon>
        <taxon>Chitinophagia</taxon>
        <taxon>Chitinophagales</taxon>
        <taxon>Chitinophagaceae</taxon>
        <taxon>Puia</taxon>
    </lineage>
</organism>
<evidence type="ECO:0000259" key="2">
    <source>
        <dbReference type="Pfam" id="PF00171"/>
    </source>
</evidence>
<dbReference type="InterPro" id="IPR016161">
    <property type="entry name" value="Ald_DH/histidinol_DH"/>
</dbReference>
<evidence type="ECO:0000259" key="3">
    <source>
        <dbReference type="Pfam" id="PF01575"/>
    </source>
</evidence>